<comment type="caution">
    <text evidence="2">The sequence shown here is derived from an EMBL/GenBank/DDBJ whole genome shotgun (WGS) entry which is preliminary data.</text>
</comment>
<dbReference type="SMART" id="SM00212">
    <property type="entry name" value="UBCc"/>
    <property type="match status" value="1"/>
</dbReference>
<dbReference type="InterPro" id="IPR000608">
    <property type="entry name" value="UBC"/>
</dbReference>
<evidence type="ECO:0000313" key="3">
    <source>
        <dbReference type="Proteomes" id="UP000663855"/>
    </source>
</evidence>
<dbReference type="SUPFAM" id="SSF54495">
    <property type="entry name" value="UBC-like"/>
    <property type="match status" value="1"/>
</dbReference>
<evidence type="ECO:0000259" key="1">
    <source>
        <dbReference type="PROSITE" id="PS50127"/>
    </source>
</evidence>
<dbReference type="PROSITE" id="PS50127">
    <property type="entry name" value="UBC_2"/>
    <property type="match status" value="1"/>
</dbReference>
<name>A0A816B1V1_9BILA</name>
<organism evidence="2 3">
    <name type="scientific">Rotaria magnacalcarata</name>
    <dbReference type="NCBI Taxonomy" id="392030"/>
    <lineage>
        <taxon>Eukaryota</taxon>
        <taxon>Metazoa</taxon>
        <taxon>Spiralia</taxon>
        <taxon>Gnathifera</taxon>
        <taxon>Rotifera</taxon>
        <taxon>Eurotatoria</taxon>
        <taxon>Bdelloidea</taxon>
        <taxon>Philodinida</taxon>
        <taxon>Philodinidae</taxon>
        <taxon>Rotaria</taxon>
    </lineage>
</organism>
<dbReference type="InterPro" id="IPR050113">
    <property type="entry name" value="Ub_conjugating_enzyme"/>
</dbReference>
<sequence>MRDSTNDECSSAKKRCLLKDLNQIRFLTLQDSVTAAPLNQTNLFEWQAIIIGPDGTPYERDLYELYLSIPCNYPVKPPKVRFKTEIFHPNIYKNSDICIDILQGQWSEVMSIEKILISIRSLLNEPNVNCPANPEVALLYKEHRNEFYRHIRNDINKQLKENLVSLAPLNSNDDLIK</sequence>
<accession>A0A816B1V1</accession>
<protein>
    <recommendedName>
        <fullName evidence="1">UBC core domain-containing protein</fullName>
    </recommendedName>
</protein>
<dbReference type="Pfam" id="PF00179">
    <property type="entry name" value="UQ_con"/>
    <property type="match status" value="1"/>
</dbReference>
<dbReference type="Gene3D" id="3.10.110.10">
    <property type="entry name" value="Ubiquitin Conjugating Enzyme"/>
    <property type="match status" value="1"/>
</dbReference>
<feature type="domain" description="UBC core" evidence="1">
    <location>
        <begin position="12"/>
        <end position="160"/>
    </location>
</feature>
<dbReference type="InterPro" id="IPR016135">
    <property type="entry name" value="UBQ-conjugating_enzyme/RWD"/>
</dbReference>
<proteinExistence type="predicted"/>
<gene>
    <name evidence="2" type="ORF">CJN711_LOCUS35803</name>
</gene>
<dbReference type="AlphaFoldDB" id="A0A816B1V1"/>
<evidence type="ECO:0000313" key="2">
    <source>
        <dbReference type="EMBL" id="CAF1605111.1"/>
    </source>
</evidence>
<dbReference type="Proteomes" id="UP000663855">
    <property type="component" value="Unassembled WGS sequence"/>
</dbReference>
<reference evidence="2" key="1">
    <citation type="submission" date="2021-02" db="EMBL/GenBank/DDBJ databases">
        <authorList>
            <person name="Nowell W R."/>
        </authorList>
    </citation>
    <scope>NUCLEOTIDE SEQUENCE</scope>
</reference>
<dbReference type="PANTHER" id="PTHR24067">
    <property type="entry name" value="UBIQUITIN-CONJUGATING ENZYME E2"/>
    <property type="match status" value="1"/>
</dbReference>
<dbReference type="EMBL" id="CAJNOV010017229">
    <property type="protein sequence ID" value="CAF1605111.1"/>
    <property type="molecule type" value="Genomic_DNA"/>
</dbReference>